<feature type="region of interest" description="Disordered" evidence="1">
    <location>
        <begin position="1"/>
        <end position="25"/>
    </location>
</feature>
<keyword evidence="3" id="KW-1185">Reference proteome</keyword>
<comment type="caution">
    <text evidence="2">The sequence shown here is derived from an EMBL/GenBank/DDBJ whole genome shotgun (WGS) entry which is preliminary data.</text>
</comment>
<accession>A0ABN3N6A8</accession>
<evidence type="ECO:0000313" key="2">
    <source>
        <dbReference type="EMBL" id="GAA2515259.1"/>
    </source>
</evidence>
<proteinExistence type="predicted"/>
<evidence type="ECO:0008006" key="4">
    <source>
        <dbReference type="Google" id="ProtNLM"/>
    </source>
</evidence>
<protein>
    <recommendedName>
        <fullName evidence="4">VCBS repeat-containing protein</fullName>
    </recommendedName>
</protein>
<evidence type="ECO:0000313" key="3">
    <source>
        <dbReference type="Proteomes" id="UP001499978"/>
    </source>
</evidence>
<sequence length="310" mass="32088">MPTLPRPAAPSSGPSAPCDCDDEGVDIADPKLASLVALVEQLTGQKVRVLDPADLTRGVGGVTVAQPPSAGGRAHKNERPPEGGRPTEGPRPQGWGVDYQLTEQFRDHERAGFAAAGCVTTTDGRQIRFVAKVTMERQTVATTDVRIKAGDALIDPLALNFGDGPIGLTASRIDFDLDADGVAEKVSFVAGGNGFLVLDANGNGRADDGRELFGPTTGAGFAELAEHDLDGNGWIDEADPVFTQLRIWDDADGGLVTLAERGVGAIGLTSVATPFHLEAGGRTAGIVRSTGVWLGEDGSAATISQIDLVA</sequence>
<evidence type="ECO:0000256" key="1">
    <source>
        <dbReference type="SAM" id="MobiDB-lite"/>
    </source>
</evidence>
<dbReference type="PANTHER" id="PTHR39431">
    <property type="entry name" value="FRPA/C-RELATED PROTEIN"/>
    <property type="match status" value="1"/>
</dbReference>
<organism evidence="2 3">
    <name type="scientific">Pilimelia columellifera subsp. columellifera</name>
    <dbReference type="NCBI Taxonomy" id="706583"/>
    <lineage>
        <taxon>Bacteria</taxon>
        <taxon>Bacillati</taxon>
        <taxon>Actinomycetota</taxon>
        <taxon>Actinomycetes</taxon>
        <taxon>Micromonosporales</taxon>
        <taxon>Micromonosporaceae</taxon>
        <taxon>Pilimelia</taxon>
    </lineage>
</organism>
<name>A0ABN3N6A8_9ACTN</name>
<dbReference type="EMBL" id="BAAARY010000003">
    <property type="protein sequence ID" value="GAA2515259.1"/>
    <property type="molecule type" value="Genomic_DNA"/>
</dbReference>
<dbReference type="PANTHER" id="PTHR39431:SF1">
    <property type="entry name" value="FRPA_C-RELATED PROTEIN"/>
    <property type="match status" value="1"/>
</dbReference>
<feature type="region of interest" description="Disordered" evidence="1">
    <location>
        <begin position="58"/>
        <end position="94"/>
    </location>
</feature>
<reference evidence="2 3" key="1">
    <citation type="journal article" date="2019" name="Int. J. Syst. Evol. Microbiol.">
        <title>The Global Catalogue of Microorganisms (GCM) 10K type strain sequencing project: providing services to taxonomists for standard genome sequencing and annotation.</title>
        <authorList>
            <consortium name="The Broad Institute Genomics Platform"/>
            <consortium name="The Broad Institute Genome Sequencing Center for Infectious Disease"/>
            <person name="Wu L."/>
            <person name="Ma J."/>
        </authorList>
    </citation>
    <scope>NUCLEOTIDE SEQUENCE [LARGE SCALE GENOMIC DNA]</scope>
    <source>
        <strain evidence="2 3">JCM 3367</strain>
    </source>
</reference>
<gene>
    <name evidence="2" type="ORF">GCM10010201_09420</name>
</gene>
<dbReference type="Proteomes" id="UP001499978">
    <property type="component" value="Unassembled WGS sequence"/>
</dbReference>